<dbReference type="EMBL" id="GL732530">
    <property type="protein sequence ID" value="EFX86392.1"/>
    <property type="molecule type" value="Genomic_DNA"/>
</dbReference>
<dbReference type="KEGG" id="dpx:DAPPUDRAFT_313196"/>
<evidence type="ECO:0000313" key="2">
    <source>
        <dbReference type="EMBL" id="EFX86392.1"/>
    </source>
</evidence>
<keyword evidence="1" id="KW-0472">Membrane</keyword>
<sequence>MYATPDYYTNAYKTKALKYYTTTYAAPSYYTYVPKYYFYNTTTYATPSYNIAAPKYYTEEAAYYTTTYAALFTTPRNSIITLSGLSSLPSKFVSSHGELLNNLSNYVGQLQKFRFSVQWTCGFGAGRFGNPDSIKLCYWKGWMPSVNSVDEFYRKTIIAPVVVAVEGVVLVLAHFNGYLSRRNQLAKSFNSDLELPVHCRNGVPRVSRCLFLGVRLIPCNSKKYYKRFFKAVGVTLLQPNGERCDEDRLNRCMQHEVAV</sequence>
<accession>E9G352</accession>
<evidence type="ECO:0000256" key="1">
    <source>
        <dbReference type="SAM" id="Phobius"/>
    </source>
</evidence>
<name>E9G352_DAPPU</name>
<feature type="transmembrane region" description="Helical" evidence="1">
    <location>
        <begin position="157"/>
        <end position="179"/>
    </location>
</feature>
<keyword evidence="1" id="KW-0812">Transmembrane</keyword>
<gene>
    <name evidence="2" type="ORF">DAPPUDRAFT_313196</name>
</gene>
<keyword evidence="3" id="KW-1185">Reference proteome</keyword>
<proteinExistence type="predicted"/>
<dbReference type="AlphaFoldDB" id="E9G352"/>
<dbReference type="InParanoid" id="E9G352"/>
<dbReference type="Proteomes" id="UP000000305">
    <property type="component" value="Unassembled WGS sequence"/>
</dbReference>
<dbReference type="HOGENOM" id="CLU_1074650_0_0_1"/>
<keyword evidence="1" id="KW-1133">Transmembrane helix</keyword>
<reference evidence="2 3" key="1">
    <citation type="journal article" date="2011" name="Science">
        <title>The ecoresponsive genome of Daphnia pulex.</title>
        <authorList>
            <person name="Colbourne J.K."/>
            <person name="Pfrender M.E."/>
            <person name="Gilbert D."/>
            <person name="Thomas W.K."/>
            <person name="Tucker A."/>
            <person name="Oakley T.H."/>
            <person name="Tokishita S."/>
            <person name="Aerts A."/>
            <person name="Arnold G.J."/>
            <person name="Basu M.K."/>
            <person name="Bauer D.J."/>
            <person name="Caceres C.E."/>
            <person name="Carmel L."/>
            <person name="Casola C."/>
            <person name="Choi J.H."/>
            <person name="Detter J.C."/>
            <person name="Dong Q."/>
            <person name="Dusheyko S."/>
            <person name="Eads B.D."/>
            <person name="Frohlich T."/>
            <person name="Geiler-Samerotte K.A."/>
            <person name="Gerlach D."/>
            <person name="Hatcher P."/>
            <person name="Jogdeo S."/>
            <person name="Krijgsveld J."/>
            <person name="Kriventseva E.V."/>
            <person name="Kultz D."/>
            <person name="Laforsch C."/>
            <person name="Lindquist E."/>
            <person name="Lopez J."/>
            <person name="Manak J.R."/>
            <person name="Muller J."/>
            <person name="Pangilinan J."/>
            <person name="Patwardhan R.P."/>
            <person name="Pitluck S."/>
            <person name="Pritham E.J."/>
            <person name="Rechtsteiner A."/>
            <person name="Rho M."/>
            <person name="Rogozin I.B."/>
            <person name="Sakarya O."/>
            <person name="Salamov A."/>
            <person name="Schaack S."/>
            <person name="Shapiro H."/>
            <person name="Shiga Y."/>
            <person name="Skalitzky C."/>
            <person name="Smith Z."/>
            <person name="Souvorov A."/>
            <person name="Sung W."/>
            <person name="Tang Z."/>
            <person name="Tsuchiya D."/>
            <person name="Tu H."/>
            <person name="Vos H."/>
            <person name="Wang M."/>
            <person name="Wolf Y.I."/>
            <person name="Yamagata H."/>
            <person name="Yamada T."/>
            <person name="Ye Y."/>
            <person name="Shaw J.R."/>
            <person name="Andrews J."/>
            <person name="Crease T.J."/>
            <person name="Tang H."/>
            <person name="Lucas S.M."/>
            <person name="Robertson H.M."/>
            <person name="Bork P."/>
            <person name="Koonin E.V."/>
            <person name="Zdobnov E.M."/>
            <person name="Grigoriev I.V."/>
            <person name="Lynch M."/>
            <person name="Boore J.L."/>
        </authorList>
    </citation>
    <scope>NUCLEOTIDE SEQUENCE [LARGE SCALE GENOMIC DNA]</scope>
</reference>
<evidence type="ECO:0000313" key="3">
    <source>
        <dbReference type="Proteomes" id="UP000000305"/>
    </source>
</evidence>
<protein>
    <submittedName>
        <fullName evidence="2">Uncharacterized protein</fullName>
    </submittedName>
</protein>
<organism evidence="2 3">
    <name type="scientific">Daphnia pulex</name>
    <name type="common">Water flea</name>
    <dbReference type="NCBI Taxonomy" id="6669"/>
    <lineage>
        <taxon>Eukaryota</taxon>
        <taxon>Metazoa</taxon>
        <taxon>Ecdysozoa</taxon>
        <taxon>Arthropoda</taxon>
        <taxon>Crustacea</taxon>
        <taxon>Branchiopoda</taxon>
        <taxon>Diplostraca</taxon>
        <taxon>Cladocera</taxon>
        <taxon>Anomopoda</taxon>
        <taxon>Daphniidae</taxon>
        <taxon>Daphnia</taxon>
    </lineage>
</organism>